<dbReference type="SUPFAM" id="SSF89550">
    <property type="entry name" value="PHP domain-like"/>
    <property type="match status" value="1"/>
</dbReference>
<dbReference type="InterPro" id="IPR040982">
    <property type="entry name" value="DNA_pol3_finger"/>
</dbReference>
<dbReference type="AlphaFoldDB" id="A0A1F7FCN3"/>
<dbReference type="EC" id="2.7.7.7" evidence="2"/>
<evidence type="ECO:0000256" key="7">
    <source>
        <dbReference type="ARBA" id="ARBA00022932"/>
    </source>
</evidence>
<evidence type="ECO:0000313" key="11">
    <source>
        <dbReference type="Proteomes" id="UP000179243"/>
    </source>
</evidence>
<dbReference type="InterPro" id="IPR004013">
    <property type="entry name" value="PHP_dom"/>
</dbReference>
<dbReference type="PANTHER" id="PTHR32294">
    <property type="entry name" value="DNA POLYMERASE III SUBUNIT ALPHA"/>
    <property type="match status" value="1"/>
</dbReference>
<dbReference type="CDD" id="cd12113">
    <property type="entry name" value="PHP_PolIIIA_DnaE3"/>
    <property type="match status" value="1"/>
</dbReference>
<dbReference type="InterPro" id="IPR003141">
    <property type="entry name" value="Pol/His_phosphatase_N"/>
</dbReference>
<dbReference type="Pfam" id="PF01336">
    <property type="entry name" value="tRNA_anti-codon"/>
    <property type="match status" value="1"/>
</dbReference>
<dbReference type="InterPro" id="IPR029460">
    <property type="entry name" value="DNAPol_HHH"/>
</dbReference>
<sequence>MFKPFVHLHNHTDCSFLDGAVRIKDLVSAAAKYKMPAVAITDHGGLFGLIEFYKEAKKAGIKPILGVEVYVAPDSRFNRTYAKDSRKYDHLILLARNETGYHNLITLASRAYIEGFFFKPRIDKELLREHAEGLIGLSACIQGEISHQCLLGNMDRARAALHEFLAIFGKDHFYIELQNHGIEDEIKALDQLLALAKAEQVPLVATNDTHYLNREDVEAHDALLCIQTGKLVKDADRMRFTSDQLYFKTYDEMHTLFGHVPEALENSVKIAEACNVNLELDKKYFWPSAPREQGFADDDEYLAHLSHAGLAQRFPAASADETPQLKERLDFELEVMKKMKVSGYMLIVWDFIRAARNMGILVGPGRGSCVGSLVSYCIGITAVNPLKHQLLFERFLNPERVSMPDIDVDFADKDRNRVIQYVIDKYGKDCVCQIGTLGSMNAKGVLRDVARVLDIPLAEVNTLCKFIPNGPNVELDNAIAIPEVKTALESSELNRKWIRIARTLEGLKRQPGVHAAGVIIAPENVMHYSPLYIQKDTDMLVTMFDKNHVESVGLLKMDFLGLRNLTVIEEAVKQIERNHGAKIDIDGLPLDDPRTFELFAKGETVGVFQFESQGMQEYLRKLKPTNIEDIIAMNALYRPGPMENIPAYINRKHGREKINFYHPSLEQVLKDTYGIIVYQEQVMQIAQIIGGFTLGKADILRRAMGKKKPEEMAKMKAEFLAGAKANRIKEQLAVEIYELLEKFAQYGFNKSHAAAYSYVAYQTAWLKAHYPAEFMAANMTSELNDIDRVVVLMAECKRMGMKVLPPDINKSQTDFRAIGGQEIMFGLGAIKNAGMGAVEAIIAARDNIGAARTMFEFCARLDMRVVNKRVIEALIFSGAMDGLKGSRAQLFAGLESAMEFGAAAQRDRENGQTSLFDQGQGQQTAALVQEPELPDVDPWPFADMLKKEKEIIGFYVSGHPLMDFEDEIRGFTTTRLGVENLKTRRNGEKVVAGGMVTTIRRIIDKKGKPMAFVQIEDFFGPAEVLVFSSIYETAGDYVQADTAILVSGTLDLSNENSPKIIADRIMPAAEARDKLTRSVNVRLKTADITDQILERVKAIGEAHPGPYVFILHLATGAGDEYAVRSAALKVGNSKVFLFQLREIAGEGNVWLGRDA</sequence>
<keyword evidence="6" id="KW-0235">DNA replication</keyword>
<proteinExistence type="predicted"/>
<dbReference type="Proteomes" id="UP000179243">
    <property type="component" value="Unassembled WGS sequence"/>
</dbReference>
<organism evidence="10 11">
    <name type="scientific">Candidatus Raymondbacteria bacterium RIFOXYD12_FULL_49_13</name>
    <dbReference type="NCBI Taxonomy" id="1817890"/>
    <lineage>
        <taxon>Bacteria</taxon>
        <taxon>Raymondiibacteriota</taxon>
    </lineage>
</organism>
<evidence type="ECO:0000256" key="2">
    <source>
        <dbReference type="ARBA" id="ARBA00012417"/>
    </source>
</evidence>
<dbReference type="Gene3D" id="1.10.10.1600">
    <property type="entry name" value="Bacterial DNA polymerase III alpha subunit, thumb domain"/>
    <property type="match status" value="1"/>
</dbReference>
<dbReference type="EMBL" id="MFYX01000073">
    <property type="protein sequence ID" value="OGK04403.1"/>
    <property type="molecule type" value="Genomic_DNA"/>
</dbReference>
<dbReference type="InterPro" id="IPR004805">
    <property type="entry name" value="DnaE2/DnaE/PolC"/>
</dbReference>
<dbReference type="Gene3D" id="3.20.20.140">
    <property type="entry name" value="Metal-dependent hydrolases"/>
    <property type="match status" value="1"/>
</dbReference>
<evidence type="ECO:0000256" key="8">
    <source>
        <dbReference type="ARBA" id="ARBA00049244"/>
    </source>
</evidence>
<dbReference type="GO" id="GO:0003676">
    <property type="term" value="F:nucleic acid binding"/>
    <property type="evidence" value="ECO:0007669"/>
    <property type="project" value="InterPro"/>
</dbReference>
<comment type="subcellular location">
    <subcellularLocation>
        <location evidence="1">Cytoplasm</location>
    </subcellularLocation>
</comment>
<dbReference type="InterPro" id="IPR004365">
    <property type="entry name" value="NA-bd_OB_tRNA"/>
</dbReference>
<evidence type="ECO:0000256" key="3">
    <source>
        <dbReference type="ARBA" id="ARBA00019114"/>
    </source>
</evidence>
<protein>
    <recommendedName>
        <fullName evidence="3">DNA polymerase III subunit alpha</fullName>
        <ecNumber evidence="2">2.7.7.7</ecNumber>
    </recommendedName>
</protein>
<feature type="domain" description="Polymerase/histidinol phosphatase N-terminal" evidence="9">
    <location>
        <begin position="6"/>
        <end position="73"/>
    </location>
</feature>
<dbReference type="SMART" id="SM00481">
    <property type="entry name" value="POLIIIAc"/>
    <property type="match status" value="1"/>
</dbReference>
<evidence type="ECO:0000313" key="10">
    <source>
        <dbReference type="EMBL" id="OGK04403.1"/>
    </source>
</evidence>
<gene>
    <name evidence="10" type="ORF">A2519_18535</name>
</gene>
<evidence type="ECO:0000259" key="9">
    <source>
        <dbReference type="SMART" id="SM00481"/>
    </source>
</evidence>
<reference evidence="10 11" key="1">
    <citation type="journal article" date="2016" name="Nat. Commun.">
        <title>Thousands of microbial genomes shed light on interconnected biogeochemical processes in an aquifer system.</title>
        <authorList>
            <person name="Anantharaman K."/>
            <person name="Brown C.T."/>
            <person name="Hug L.A."/>
            <person name="Sharon I."/>
            <person name="Castelle C.J."/>
            <person name="Probst A.J."/>
            <person name="Thomas B.C."/>
            <person name="Singh A."/>
            <person name="Wilkins M.J."/>
            <person name="Karaoz U."/>
            <person name="Brodie E.L."/>
            <person name="Williams K.H."/>
            <person name="Hubbard S.S."/>
            <person name="Banfield J.F."/>
        </authorList>
    </citation>
    <scope>NUCLEOTIDE SEQUENCE [LARGE SCALE GENOMIC DNA]</scope>
</reference>
<evidence type="ECO:0000256" key="4">
    <source>
        <dbReference type="ARBA" id="ARBA00022679"/>
    </source>
</evidence>
<dbReference type="CDD" id="cd04485">
    <property type="entry name" value="DnaE_OBF"/>
    <property type="match status" value="1"/>
</dbReference>
<dbReference type="InterPro" id="IPR041931">
    <property type="entry name" value="DNA_pol3_alpha_thumb_dom"/>
</dbReference>
<comment type="catalytic activity">
    <reaction evidence="8">
        <text>DNA(n) + a 2'-deoxyribonucleoside 5'-triphosphate = DNA(n+1) + diphosphate</text>
        <dbReference type="Rhea" id="RHEA:22508"/>
        <dbReference type="Rhea" id="RHEA-COMP:17339"/>
        <dbReference type="Rhea" id="RHEA-COMP:17340"/>
        <dbReference type="ChEBI" id="CHEBI:33019"/>
        <dbReference type="ChEBI" id="CHEBI:61560"/>
        <dbReference type="ChEBI" id="CHEBI:173112"/>
        <dbReference type="EC" id="2.7.7.7"/>
    </reaction>
</comment>
<dbReference type="GO" id="GO:0008408">
    <property type="term" value="F:3'-5' exonuclease activity"/>
    <property type="evidence" value="ECO:0007669"/>
    <property type="project" value="InterPro"/>
</dbReference>
<dbReference type="NCBIfam" id="NF004226">
    <property type="entry name" value="PRK05673.1"/>
    <property type="match status" value="1"/>
</dbReference>
<dbReference type="Pfam" id="PF02811">
    <property type="entry name" value="PHP"/>
    <property type="match status" value="1"/>
</dbReference>
<accession>A0A1F7FCN3</accession>
<dbReference type="GO" id="GO:0006260">
    <property type="term" value="P:DNA replication"/>
    <property type="evidence" value="ECO:0007669"/>
    <property type="project" value="UniProtKB-KW"/>
</dbReference>
<evidence type="ECO:0000256" key="6">
    <source>
        <dbReference type="ARBA" id="ARBA00022705"/>
    </source>
</evidence>
<dbReference type="GO" id="GO:0003887">
    <property type="term" value="F:DNA-directed DNA polymerase activity"/>
    <property type="evidence" value="ECO:0007669"/>
    <property type="project" value="UniProtKB-KW"/>
</dbReference>
<keyword evidence="7" id="KW-0239">DNA-directed DNA polymerase</keyword>
<dbReference type="NCBIfam" id="TIGR00594">
    <property type="entry name" value="polc"/>
    <property type="match status" value="1"/>
</dbReference>
<evidence type="ECO:0000256" key="1">
    <source>
        <dbReference type="ARBA" id="ARBA00004496"/>
    </source>
</evidence>
<dbReference type="Pfam" id="PF17657">
    <property type="entry name" value="DNA_pol3_finger"/>
    <property type="match status" value="1"/>
</dbReference>
<dbReference type="PANTHER" id="PTHR32294:SF0">
    <property type="entry name" value="DNA POLYMERASE III SUBUNIT ALPHA"/>
    <property type="match status" value="1"/>
</dbReference>
<dbReference type="GO" id="GO:0005737">
    <property type="term" value="C:cytoplasm"/>
    <property type="evidence" value="ECO:0007669"/>
    <property type="project" value="UniProtKB-SubCell"/>
</dbReference>
<keyword evidence="5" id="KW-0548">Nucleotidyltransferase</keyword>
<dbReference type="Pfam" id="PF07733">
    <property type="entry name" value="DNA_pol3_alpha"/>
    <property type="match status" value="1"/>
</dbReference>
<dbReference type="NCBIfam" id="NF005298">
    <property type="entry name" value="PRK06826.1"/>
    <property type="match status" value="1"/>
</dbReference>
<dbReference type="Gene3D" id="1.10.150.870">
    <property type="match status" value="1"/>
</dbReference>
<dbReference type="Pfam" id="PF14579">
    <property type="entry name" value="HHH_6"/>
    <property type="match status" value="1"/>
</dbReference>
<comment type="caution">
    <text evidence="10">The sequence shown here is derived from an EMBL/GenBank/DDBJ whole genome shotgun (WGS) entry which is preliminary data.</text>
</comment>
<evidence type="ECO:0000256" key="5">
    <source>
        <dbReference type="ARBA" id="ARBA00022695"/>
    </source>
</evidence>
<keyword evidence="4" id="KW-0808">Transferase</keyword>
<dbReference type="InterPro" id="IPR016195">
    <property type="entry name" value="Pol/histidinol_Pase-like"/>
</dbReference>
<dbReference type="InterPro" id="IPR011708">
    <property type="entry name" value="DNA_pol3_alpha_NTPase_dom"/>
</dbReference>
<name>A0A1F7FCN3_UNCRA</name>